<reference evidence="7" key="1">
    <citation type="journal article" date="2016" name="Nat. Genet.">
        <title>A high-quality carrot genome assembly provides new insights into carotenoid accumulation and asterid genome evolution.</title>
        <authorList>
            <person name="Iorizzo M."/>
            <person name="Ellison S."/>
            <person name="Senalik D."/>
            <person name="Zeng P."/>
            <person name="Satapoomin P."/>
            <person name="Huang J."/>
            <person name="Bowman M."/>
            <person name="Iovene M."/>
            <person name="Sanseverino W."/>
            <person name="Cavagnaro P."/>
            <person name="Yildiz M."/>
            <person name="Macko-Podgorni A."/>
            <person name="Moranska E."/>
            <person name="Grzebelus E."/>
            <person name="Grzebelus D."/>
            <person name="Ashrafi H."/>
            <person name="Zheng Z."/>
            <person name="Cheng S."/>
            <person name="Spooner D."/>
            <person name="Van Deynze A."/>
            <person name="Simon P."/>
        </authorList>
    </citation>
    <scope>NUCLEOTIDE SEQUENCE</scope>
    <source>
        <tissue evidence="7">Leaf</tissue>
    </source>
</reference>
<keyword evidence="4" id="KW-0732">Signal</keyword>
<evidence type="ECO:0000256" key="3">
    <source>
        <dbReference type="ARBA" id="ARBA00022525"/>
    </source>
</evidence>
<dbReference type="CDD" id="cd15798">
    <property type="entry name" value="PMEI-like_3"/>
    <property type="match status" value="1"/>
</dbReference>
<reference evidence="7" key="2">
    <citation type="submission" date="2022-03" db="EMBL/GenBank/DDBJ databases">
        <title>Draft title - Genomic analysis of global carrot germplasm unveils the trajectory of domestication and the origin of high carotenoid orange carrot.</title>
        <authorList>
            <person name="Iorizzo M."/>
            <person name="Ellison S."/>
            <person name="Senalik D."/>
            <person name="Macko-Podgorni A."/>
            <person name="Grzebelus D."/>
            <person name="Bostan H."/>
            <person name="Rolling W."/>
            <person name="Curaba J."/>
            <person name="Simon P."/>
        </authorList>
    </citation>
    <scope>NUCLEOTIDE SEQUENCE</scope>
    <source>
        <tissue evidence="7">Leaf</tissue>
    </source>
</reference>
<sequence>MEGFSKNFTSATAFYLLLVFLCICINSSIAINYGAEKASTKFIKTSCSTTNYPSLCFTSLSSHTNAIQTSSRLLAQTALSVALNHVALTSSALVRLSKAPGMKPREVGPMNDCLEELTDSIDELKRSMGEMSQLNGSPNYALLISDIQTWVSAALTDEDTCMDGFDGKAGNTKNVVRGRILNVVHLTSNALSLINNYNSLHG</sequence>
<dbReference type="NCBIfam" id="TIGR01614">
    <property type="entry name" value="PME_inhib"/>
    <property type="match status" value="1"/>
</dbReference>
<evidence type="ECO:0000256" key="4">
    <source>
        <dbReference type="ARBA" id="ARBA00022729"/>
    </source>
</evidence>
<keyword evidence="8" id="KW-1185">Reference proteome</keyword>
<protein>
    <submittedName>
        <fullName evidence="7">Uncharacterized protein</fullName>
    </submittedName>
</protein>
<organism evidence="7 8">
    <name type="scientific">Daucus carota subsp. sativus</name>
    <name type="common">Carrot</name>
    <dbReference type="NCBI Taxonomy" id="79200"/>
    <lineage>
        <taxon>Eukaryota</taxon>
        <taxon>Viridiplantae</taxon>
        <taxon>Streptophyta</taxon>
        <taxon>Embryophyta</taxon>
        <taxon>Tracheophyta</taxon>
        <taxon>Spermatophyta</taxon>
        <taxon>Magnoliopsida</taxon>
        <taxon>eudicotyledons</taxon>
        <taxon>Gunneridae</taxon>
        <taxon>Pentapetalae</taxon>
        <taxon>asterids</taxon>
        <taxon>campanulids</taxon>
        <taxon>Apiales</taxon>
        <taxon>Apiaceae</taxon>
        <taxon>Apioideae</taxon>
        <taxon>Scandiceae</taxon>
        <taxon>Daucinae</taxon>
        <taxon>Daucus</taxon>
        <taxon>Daucus sect. Daucus</taxon>
    </lineage>
</organism>
<evidence type="ECO:0000313" key="7">
    <source>
        <dbReference type="EMBL" id="WOH01337.1"/>
    </source>
</evidence>
<dbReference type="Gramene" id="KZM94857">
    <property type="protein sequence ID" value="KZM94857"/>
    <property type="gene ID" value="DCAR_018099"/>
</dbReference>
<dbReference type="InterPro" id="IPR035513">
    <property type="entry name" value="Invertase/methylesterase_inhib"/>
</dbReference>
<evidence type="ECO:0000256" key="2">
    <source>
        <dbReference type="ARBA" id="ARBA00022523"/>
    </source>
</evidence>
<comment type="subcellular location">
    <subcellularLocation>
        <location evidence="1">Secreted</location>
        <location evidence="1">Extracellular space</location>
        <location evidence="1">Apoplast</location>
    </subcellularLocation>
</comment>
<evidence type="ECO:0000313" key="8">
    <source>
        <dbReference type="Proteomes" id="UP000077755"/>
    </source>
</evidence>
<dbReference type="FunFam" id="1.20.140.40:FF:000006">
    <property type="entry name" value="Pectinesterase inhibitor 3"/>
    <property type="match status" value="1"/>
</dbReference>
<dbReference type="SUPFAM" id="SSF101148">
    <property type="entry name" value="Plant invertase/pectin methylesterase inhibitor"/>
    <property type="match status" value="1"/>
</dbReference>
<evidence type="ECO:0000256" key="5">
    <source>
        <dbReference type="ARBA" id="ARBA00023157"/>
    </source>
</evidence>
<dbReference type="GO" id="GO:0048046">
    <property type="term" value="C:apoplast"/>
    <property type="evidence" value="ECO:0007669"/>
    <property type="project" value="UniProtKB-SubCell"/>
</dbReference>
<dbReference type="Pfam" id="PF04043">
    <property type="entry name" value="PMEI"/>
    <property type="match status" value="1"/>
</dbReference>
<evidence type="ECO:0000256" key="6">
    <source>
        <dbReference type="ARBA" id="ARBA00038471"/>
    </source>
</evidence>
<keyword evidence="5" id="KW-1015">Disulfide bond</keyword>
<gene>
    <name evidence="7" type="ORF">DCAR_0520719</name>
</gene>
<dbReference type="InterPro" id="IPR006501">
    <property type="entry name" value="Pectinesterase_inhib_dom"/>
</dbReference>
<dbReference type="InterPro" id="IPR051955">
    <property type="entry name" value="PME_Inhibitor"/>
</dbReference>
<dbReference type="SMART" id="SM00856">
    <property type="entry name" value="PMEI"/>
    <property type="match status" value="1"/>
</dbReference>
<dbReference type="Gene3D" id="1.20.140.40">
    <property type="entry name" value="Invertase/pectin methylesterase inhibitor family protein"/>
    <property type="match status" value="1"/>
</dbReference>
<dbReference type="PANTHER" id="PTHR31080:SF117">
    <property type="entry name" value="PLANT INVERTASE_PECTIN METHYLESTERASE INHIBITOR SUPERFAMILY PROTEIN"/>
    <property type="match status" value="1"/>
</dbReference>
<dbReference type="EMBL" id="CP093347">
    <property type="protein sequence ID" value="WOH01337.1"/>
    <property type="molecule type" value="Genomic_DNA"/>
</dbReference>
<accession>A0A164YQS4</accession>
<dbReference type="GO" id="GO:0004857">
    <property type="term" value="F:enzyme inhibitor activity"/>
    <property type="evidence" value="ECO:0007669"/>
    <property type="project" value="InterPro"/>
</dbReference>
<dbReference type="PANTHER" id="PTHR31080">
    <property type="entry name" value="PECTINESTERASE INHIBITOR-LIKE"/>
    <property type="match status" value="1"/>
</dbReference>
<keyword evidence="3" id="KW-0964">Secreted</keyword>
<dbReference type="AlphaFoldDB" id="A0A164YQS4"/>
<keyword evidence="2" id="KW-0052">Apoplast</keyword>
<dbReference type="OrthoDB" id="1430376at2759"/>
<dbReference type="OMA" id="FLCICIN"/>
<dbReference type="KEGG" id="dcr:108223685"/>
<dbReference type="Proteomes" id="UP000077755">
    <property type="component" value="Chromosome 5"/>
</dbReference>
<proteinExistence type="inferred from homology"/>
<comment type="similarity">
    <text evidence="6">Belongs to the PMEI family.</text>
</comment>
<name>A0A164YQS4_DAUCS</name>
<evidence type="ECO:0000256" key="1">
    <source>
        <dbReference type="ARBA" id="ARBA00004271"/>
    </source>
</evidence>